<accession>A0A9P7K5Q7</accession>
<dbReference type="AlphaFoldDB" id="A0A9P7K5Q7"/>
<feature type="compositionally biased region" description="Polar residues" evidence="1">
    <location>
        <begin position="102"/>
        <end position="118"/>
    </location>
</feature>
<proteinExistence type="predicted"/>
<dbReference type="Proteomes" id="UP000717328">
    <property type="component" value="Unassembled WGS sequence"/>
</dbReference>
<name>A0A9P7K5Q7_9AGAR</name>
<feature type="compositionally biased region" description="Low complexity" evidence="1">
    <location>
        <begin position="119"/>
        <end position="131"/>
    </location>
</feature>
<comment type="caution">
    <text evidence="2">The sequence shown here is derived from an EMBL/GenBank/DDBJ whole genome shotgun (WGS) entry which is preliminary data.</text>
</comment>
<evidence type="ECO:0000256" key="1">
    <source>
        <dbReference type="SAM" id="MobiDB-lite"/>
    </source>
</evidence>
<gene>
    <name evidence="2" type="ORF">H0H81_002354</name>
</gene>
<sequence>MATRIPESQPYPQARSLLQTRSLRNLQAPVLLPKPPLPEKSRRRVLQVNGPFVMREACPPITRVREPRQAELLQKAISYSYVPRQSPNSSMQISPRAGFDSVLSQSKVSSTQSGMQQKARSGPGASAGARSQIPELRPPVADCALHQLLRDPPVDPRRARRYCSDFGLGREELKPPAMARSSPSPMVSDNSSMASTPLAIFTGTDSDSDSSSVDHTIEFSFPRPPSIDDSFRLRRMHSSPMFSSEETDAVKKFLRKRWGAVGQKSEMTTGQWDGSANISNESSLKLDYELSATTVPFAGITSSGKRIESLPHGAHTPRERNVSPPTAMTSPSMTEKEWKRATTTPITRDTEKRTRVASHSRSTYSIKQVQGSASKIATCGQQFLRFPPEALEPLDRLDISMEKLKGHNPQLNLIDRAAAVPWEYQLQSKLQPPLPPISMPSLTSAGRRRPTPTHHSHLSVPLAGLGLTNVNDLPPSSESHQSLGVPFNHRSTRSQPIVRFPAHYEPMPKSFIDITPEQDVHRGSRMRMRKLLVQASVGVLGWGKGLARKKSTK</sequence>
<dbReference type="OrthoDB" id="2943593at2759"/>
<protein>
    <submittedName>
        <fullName evidence="2">Uncharacterized protein</fullName>
    </submittedName>
</protein>
<organism evidence="2 3">
    <name type="scientific">Sphagnurus paluster</name>
    <dbReference type="NCBI Taxonomy" id="117069"/>
    <lineage>
        <taxon>Eukaryota</taxon>
        <taxon>Fungi</taxon>
        <taxon>Dikarya</taxon>
        <taxon>Basidiomycota</taxon>
        <taxon>Agaricomycotina</taxon>
        <taxon>Agaricomycetes</taxon>
        <taxon>Agaricomycetidae</taxon>
        <taxon>Agaricales</taxon>
        <taxon>Tricholomatineae</taxon>
        <taxon>Lyophyllaceae</taxon>
        <taxon>Sphagnurus</taxon>
    </lineage>
</organism>
<dbReference type="EMBL" id="JABCKI010005789">
    <property type="protein sequence ID" value="KAG5637993.1"/>
    <property type="molecule type" value="Genomic_DNA"/>
</dbReference>
<feature type="region of interest" description="Disordered" evidence="1">
    <location>
        <begin position="100"/>
        <end position="131"/>
    </location>
</feature>
<feature type="region of interest" description="Disordered" evidence="1">
    <location>
        <begin position="431"/>
        <end position="490"/>
    </location>
</feature>
<feature type="region of interest" description="Disordered" evidence="1">
    <location>
        <begin position="306"/>
        <end position="363"/>
    </location>
</feature>
<feature type="compositionally biased region" description="Polar residues" evidence="1">
    <location>
        <begin position="468"/>
        <end position="482"/>
    </location>
</feature>
<evidence type="ECO:0000313" key="2">
    <source>
        <dbReference type="EMBL" id="KAG5637993.1"/>
    </source>
</evidence>
<feature type="compositionally biased region" description="Basic residues" evidence="1">
    <location>
        <begin position="446"/>
        <end position="457"/>
    </location>
</feature>
<reference evidence="2" key="2">
    <citation type="submission" date="2021-10" db="EMBL/GenBank/DDBJ databases">
        <title>Phylogenomics reveals ancestral predisposition of the termite-cultivated fungus Termitomyces towards a domesticated lifestyle.</title>
        <authorList>
            <person name="Auxier B."/>
            <person name="Grum-Grzhimaylo A."/>
            <person name="Cardenas M.E."/>
            <person name="Lodge J.D."/>
            <person name="Laessoe T."/>
            <person name="Pedersen O."/>
            <person name="Smith M.E."/>
            <person name="Kuyper T.W."/>
            <person name="Franco-Molano E.A."/>
            <person name="Baroni T.J."/>
            <person name="Aanen D.K."/>
        </authorList>
    </citation>
    <scope>NUCLEOTIDE SEQUENCE</scope>
    <source>
        <strain evidence="2">D49</strain>
    </source>
</reference>
<feature type="compositionally biased region" description="Polar residues" evidence="1">
    <location>
        <begin position="323"/>
        <end position="333"/>
    </location>
</feature>
<reference evidence="2" key="1">
    <citation type="submission" date="2021-02" db="EMBL/GenBank/DDBJ databases">
        <authorList>
            <person name="Nieuwenhuis M."/>
            <person name="Van De Peppel L.J.J."/>
        </authorList>
    </citation>
    <scope>NUCLEOTIDE SEQUENCE</scope>
    <source>
        <strain evidence="2">D49</strain>
    </source>
</reference>
<evidence type="ECO:0000313" key="3">
    <source>
        <dbReference type="Proteomes" id="UP000717328"/>
    </source>
</evidence>
<keyword evidence="3" id="KW-1185">Reference proteome</keyword>